<dbReference type="STRING" id="394935.GCA_000758475_03780"/>
<dbReference type="EMBL" id="MUKV01000003">
    <property type="protein sequence ID" value="OQS43161.1"/>
    <property type="molecule type" value="Genomic_DNA"/>
</dbReference>
<dbReference type="InterPro" id="IPR037135">
    <property type="entry name" value="DUF1653-like_dom_sf"/>
</dbReference>
<name>A0A1W0D812_9NEIS</name>
<comment type="caution">
    <text evidence="3">The sequence shown here is derived from an EMBL/GenBank/DDBJ whole genome shotgun (WGS) entry which is preliminary data.</text>
</comment>
<evidence type="ECO:0000313" key="3">
    <source>
        <dbReference type="EMBL" id="OQS43161.1"/>
    </source>
</evidence>
<dbReference type="InterPro" id="IPR023387">
    <property type="entry name" value="DUF1653-like_dom"/>
</dbReference>
<reference evidence="3 4" key="1">
    <citation type="submission" date="2017-02" db="EMBL/GenBank/DDBJ databases">
        <title>Chromobacterium haemolyticum H5244.</title>
        <authorList>
            <person name="Gulvik C.A."/>
        </authorList>
    </citation>
    <scope>NUCLEOTIDE SEQUENCE [LARGE SCALE GENOMIC DNA]</scope>
    <source>
        <strain evidence="3 4">H5244</strain>
    </source>
</reference>
<proteinExistence type="predicted"/>
<organism evidence="3 4">
    <name type="scientific">Chromobacterium haemolyticum</name>
    <dbReference type="NCBI Taxonomy" id="394935"/>
    <lineage>
        <taxon>Bacteria</taxon>
        <taxon>Pseudomonadati</taxon>
        <taxon>Pseudomonadota</taxon>
        <taxon>Betaproteobacteria</taxon>
        <taxon>Neisseriales</taxon>
        <taxon>Chromobacteriaceae</taxon>
        <taxon>Chromobacterium</taxon>
    </lineage>
</organism>
<reference evidence="2 5" key="2">
    <citation type="submission" date="2021-03" db="EMBL/GenBank/DDBJ databases">
        <title>First Case of infection caused by Chromobacterium haemolyticum derived from water in China.</title>
        <authorList>
            <person name="Chen J."/>
            <person name="Liu C."/>
        </authorList>
    </citation>
    <scope>NUCLEOTIDE SEQUENCE [LARGE SCALE GENOMIC DNA]</scope>
    <source>
        <strain evidence="2 5">WJ-5</strain>
    </source>
</reference>
<dbReference type="AlphaFoldDB" id="A0A1W0D812"/>
<dbReference type="RefSeq" id="WP_043593565.1">
    <property type="nucleotide sequence ID" value="NZ_CP109905.1"/>
</dbReference>
<dbReference type="Proteomes" id="UP000664349">
    <property type="component" value="Unassembled WGS sequence"/>
</dbReference>
<sequence length="71" mass="7975">MKIAPGIYRHYKGPLYEVLGTATHSETGELLVMYRALYGEFGLWARPAGMFEESVAHEGQTLPRFALVKAF</sequence>
<evidence type="ECO:0000313" key="5">
    <source>
        <dbReference type="Proteomes" id="UP000664349"/>
    </source>
</evidence>
<gene>
    <name evidence="3" type="ORF">B0T45_04125</name>
    <name evidence="2" type="ORF">J1C50_02505</name>
</gene>
<protein>
    <submittedName>
        <fullName evidence="2">DUF1653 domain-containing protein</fullName>
    </submittedName>
</protein>
<dbReference type="Proteomes" id="UP000192721">
    <property type="component" value="Unassembled WGS sequence"/>
</dbReference>
<keyword evidence="5" id="KW-1185">Reference proteome</keyword>
<dbReference type="EMBL" id="JAFLRD010000002">
    <property type="protein sequence ID" value="MBO0414370.1"/>
    <property type="molecule type" value="Genomic_DNA"/>
</dbReference>
<evidence type="ECO:0000259" key="1">
    <source>
        <dbReference type="Pfam" id="PF07866"/>
    </source>
</evidence>
<feature type="domain" description="DUF1653" evidence="1">
    <location>
        <begin position="6"/>
        <end position="66"/>
    </location>
</feature>
<dbReference type="Gene3D" id="2.30.30.320">
    <property type="entry name" value="DUF1653-like domain"/>
    <property type="match status" value="1"/>
</dbReference>
<evidence type="ECO:0000313" key="4">
    <source>
        <dbReference type="Proteomes" id="UP000192721"/>
    </source>
</evidence>
<accession>A0A1W0D812</accession>
<dbReference type="Pfam" id="PF07866">
    <property type="entry name" value="DUF1653"/>
    <property type="match status" value="1"/>
</dbReference>
<evidence type="ECO:0000313" key="2">
    <source>
        <dbReference type="EMBL" id="MBO0414370.1"/>
    </source>
</evidence>